<dbReference type="AlphaFoldDB" id="A0A2L2XA28"/>
<evidence type="ECO:0000313" key="1">
    <source>
        <dbReference type="EMBL" id="GBF33008.1"/>
    </source>
</evidence>
<organism evidence="1 2">
    <name type="scientific">Desulfocucumis palustris</name>
    <dbReference type="NCBI Taxonomy" id="1898651"/>
    <lineage>
        <taxon>Bacteria</taxon>
        <taxon>Bacillati</taxon>
        <taxon>Bacillota</taxon>
        <taxon>Clostridia</taxon>
        <taxon>Eubacteriales</taxon>
        <taxon>Desulfocucumaceae</taxon>
        <taxon>Desulfocucumis</taxon>
    </lineage>
</organism>
<gene>
    <name evidence="1" type="ORF">DCCM_2105</name>
</gene>
<proteinExistence type="predicted"/>
<accession>A0A2L2XA28</accession>
<name>A0A2L2XA28_9FIRM</name>
<evidence type="ECO:0000313" key="2">
    <source>
        <dbReference type="Proteomes" id="UP000239549"/>
    </source>
</evidence>
<dbReference type="EMBL" id="BFAV01000071">
    <property type="protein sequence ID" value="GBF33008.1"/>
    <property type="molecule type" value="Genomic_DNA"/>
</dbReference>
<protein>
    <submittedName>
        <fullName evidence="1">Uncharacterized protein</fullName>
    </submittedName>
</protein>
<keyword evidence="2" id="KW-1185">Reference proteome</keyword>
<sequence length="38" mass="4240">MSKQGISKKYTIAVKTMRQEEENVLQIGKITSSVSNLV</sequence>
<dbReference type="Proteomes" id="UP000239549">
    <property type="component" value="Unassembled WGS sequence"/>
</dbReference>
<reference evidence="2" key="1">
    <citation type="submission" date="2018-02" db="EMBL/GenBank/DDBJ databases">
        <title>Genome sequence of Desulfocucumis palustris strain NAW-5.</title>
        <authorList>
            <person name="Watanabe M."/>
            <person name="Kojima H."/>
            <person name="Fukui M."/>
        </authorList>
    </citation>
    <scope>NUCLEOTIDE SEQUENCE [LARGE SCALE GENOMIC DNA]</scope>
    <source>
        <strain evidence="2">NAW-5</strain>
    </source>
</reference>
<comment type="caution">
    <text evidence="1">The sequence shown here is derived from an EMBL/GenBank/DDBJ whole genome shotgun (WGS) entry which is preliminary data.</text>
</comment>